<gene>
    <name evidence="2" type="ORF">MSPICULIGERA_LOCUS6966</name>
</gene>
<evidence type="ECO:0000256" key="1">
    <source>
        <dbReference type="SAM" id="SignalP"/>
    </source>
</evidence>
<feature type="signal peptide" evidence="1">
    <location>
        <begin position="1"/>
        <end position="25"/>
    </location>
</feature>
<dbReference type="AlphaFoldDB" id="A0AA36FXH0"/>
<feature type="chain" id="PRO_5041470981" evidence="1">
    <location>
        <begin position="26"/>
        <end position="80"/>
    </location>
</feature>
<organism evidence="2 3">
    <name type="scientific">Mesorhabditis spiculigera</name>
    <dbReference type="NCBI Taxonomy" id="96644"/>
    <lineage>
        <taxon>Eukaryota</taxon>
        <taxon>Metazoa</taxon>
        <taxon>Ecdysozoa</taxon>
        <taxon>Nematoda</taxon>
        <taxon>Chromadorea</taxon>
        <taxon>Rhabditida</taxon>
        <taxon>Rhabditina</taxon>
        <taxon>Rhabditomorpha</taxon>
        <taxon>Rhabditoidea</taxon>
        <taxon>Rhabditidae</taxon>
        <taxon>Mesorhabditinae</taxon>
        <taxon>Mesorhabditis</taxon>
    </lineage>
</organism>
<keyword evidence="3" id="KW-1185">Reference proteome</keyword>
<proteinExistence type="predicted"/>
<evidence type="ECO:0000313" key="2">
    <source>
        <dbReference type="EMBL" id="CAJ0568448.1"/>
    </source>
</evidence>
<evidence type="ECO:0000313" key="3">
    <source>
        <dbReference type="Proteomes" id="UP001177023"/>
    </source>
</evidence>
<keyword evidence="1" id="KW-0732">Signal</keyword>
<reference evidence="2" key="1">
    <citation type="submission" date="2023-06" db="EMBL/GenBank/DDBJ databases">
        <authorList>
            <person name="Delattre M."/>
        </authorList>
    </citation>
    <scope>NUCLEOTIDE SEQUENCE</scope>
    <source>
        <strain evidence="2">AF72</strain>
    </source>
</reference>
<feature type="non-terminal residue" evidence="2">
    <location>
        <position position="80"/>
    </location>
</feature>
<name>A0AA36FXH0_9BILA</name>
<dbReference type="EMBL" id="CATQJA010001741">
    <property type="protein sequence ID" value="CAJ0568448.1"/>
    <property type="molecule type" value="Genomic_DNA"/>
</dbReference>
<accession>A0AA36FXH0</accession>
<comment type="caution">
    <text evidence="2">The sequence shown here is derived from an EMBL/GenBank/DDBJ whole genome shotgun (WGS) entry which is preliminary data.</text>
</comment>
<protein>
    <submittedName>
        <fullName evidence="2">Uncharacterized protein</fullName>
    </submittedName>
</protein>
<sequence>MGALNQPMRLFPFICVVLLITAVSTEEYPDLGRPKGTYCQSTKECEAGLKCCMLCPADVDCGARRIALRDWACFPAQAQA</sequence>
<dbReference type="Proteomes" id="UP001177023">
    <property type="component" value="Unassembled WGS sequence"/>
</dbReference>